<reference evidence="2 3" key="1">
    <citation type="submission" date="2017-07" db="EMBL/GenBank/DDBJ databases">
        <title>Annotated genome sequence of Bacterioplanes sanyensis isolated from Red Sea.</title>
        <authorList>
            <person name="Rehman Z.U."/>
        </authorList>
    </citation>
    <scope>NUCLEOTIDE SEQUENCE [LARGE SCALE GENOMIC DNA]</scope>
    <source>
        <strain evidence="2 3">NV9</strain>
    </source>
</reference>
<keyword evidence="2" id="KW-0808">Transferase</keyword>
<protein>
    <submittedName>
        <fullName evidence="2">GNAT family N-acetyltransferase</fullName>
    </submittedName>
</protein>
<evidence type="ECO:0000313" key="2">
    <source>
        <dbReference type="EMBL" id="ASP38529.1"/>
    </source>
</evidence>
<sequence>MAHNFVACDDDGNVMGHLCIRNAAKPRIKHIASFGLAVSSNYRRRGVARLLIQHLLDFCFNWLNVVRIELSVHANNDGAVALYQSFGFELEGRQRQAVYVNGSYLDTLSMALLRSDI</sequence>
<dbReference type="GO" id="GO:0016747">
    <property type="term" value="F:acyltransferase activity, transferring groups other than amino-acyl groups"/>
    <property type="evidence" value="ECO:0007669"/>
    <property type="project" value="InterPro"/>
</dbReference>
<dbReference type="Gene3D" id="3.40.630.30">
    <property type="match status" value="1"/>
</dbReference>
<dbReference type="PANTHER" id="PTHR43415:SF3">
    <property type="entry name" value="GNAT-FAMILY ACETYLTRANSFERASE"/>
    <property type="match status" value="1"/>
</dbReference>
<organism evidence="2 3">
    <name type="scientific">Bacterioplanes sanyensis</name>
    <dbReference type="NCBI Taxonomy" id="1249553"/>
    <lineage>
        <taxon>Bacteria</taxon>
        <taxon>Pseudomonadati</taxon>
        <taxon>Pseudomonadota</taxon>
        <taxon>Gammaproteobacteria</taxon>
        <taxon>Oceanospirillales</taxon>
        <taxon>Oceanospirillaceae</taxon>
        <taxon>Bacterioplanes</taxon>
    </lineage>
</organism>
<feature type="domain" description="N-acetyltransferase" evidence="1">
    <location>
        <begin position="1"/>
        <end position="115"/>
    </location>
</feature>
<accession>A0A222FIE8</accession>
<dbReference type="Pfam" id="PF00583">
    <property type="entry name" value="Acetyltransf_1"/>
    <property type="match status" value="1"/>
</dbReference>
<dbReference type="PROSITE" id="PS51186">
    <property type="entry name" value="GNAT"/>
    <property type="match status" value="1"/>
</dbReference>
<evidence type="ECO:0000259" key="1">
    <source>
        <dbReference type="PROSITE" id="PS51186"/>
    </source>
</evidence>
<dbReference type="AlphaFoldDB" id="A0A222FIE8"/>
<dbReference type="KEGG" id="bsan:CHH28_07510"/>
<dbReference type="EMBL" id="CP022530">
    <property type="protein sequence ID" value="ASP38529.1"/>
    <property type="molecule type" value="Genomic_DNA"/>
</dbReference>
<dbReference type="InterPro" id="IPR000182">
    <property type="entry name" value="GNAT_dom"/>
</dbReference>
<dbReference type="InterPro" id="IPR016181">
    <property type="entry name" value="Acyl_CoA_acyltransferase"/>
</dbReference>
<dbReference type="PANTHER" id="PTHR43415">
    <property type="entry name" value="SPERMIDINE N(1)-ACETYLTRANSFERASE"/>
    <property type="match status" value="1"/>
</dbReference>
<dbReference type="CDD" id="cd04301">
    <property type="entry name" value="NAT_SF"/>
    <property type="match status" value="1"/>
</dbReference>
<keyword evidence="3" id="KW-1185">Reference proteome</keyword>
<name>A0A222FIE8_9GAMM</name>
<proteinExistence type="predicted"/>
<dbReference type="SUPFAM" id="SSF55729">
    <property type="entry name" value="Acyl-CoA N-acyltransferases (Nat)"/>
    <property type="match status" value="1"/>
</dbReference>
<dbReference type="OrthoDB" id="9775804at2"/>
<dbReference type="Proteomes" id="UP000202440">
    <property type="component" value="Chromosome"/>
</dbReference>
<evidence type="ECO:0000313" key="3">
    <source>
        <dbReference type="Proteomes" id="UP000202440"/>
    </source>
</evidence>
<gene>
    <name evidence="2" type="ORF">CHH28_07510</name>
</gene>